<protein>
    <recommendedName>
        <fullName evidence="3">Mga helix-turn-helix domain-containing protein</fullName>
    </recommendedName>
</protein>
<keyword evidence="5" id="KW-1185">Reference proteome</keyword>
<name>A0ABZ2SK93_9ENTE</name>
<dbReference type="PANTHER" id="PTHR30185">
    <property type="entry name" value="CRYPTIC BETA-GLUCOSIDE BGL OPERON ANTITERMINATOR"/>
    <property type="match status" value="1"/>
</dbReference>
<dbReference type="RefSeq" id="WP_207942466.1">
    <property type="nucleotide sequence ID" value="NZ_CP147251.1"/>
</dbReference>
<evidence type="ECO:0000313" key="5">
    <source>
        <dbReference type="Proteomes" id="UP000664701"/>
    </source>
</evidence>
<reference evidence="4 5" key="1">
    <citation type="submission" date="2024-03" db="EMBL/GenBank/DDBJ databases">
        <title>The Genome Sequence of Enterococcus sp. DIV2402.</title>
        <authorList>
            <consortium name="The Broad Institute Genomics Platform"/>
            <consortium name="The Broad Institute Microbial Omics Core"/>
            <consortium name="The Broad Institute Genomic Center for Infectious Diseases"/>
            <person name="Earl A."/>
            <person name="Manson A."/>
            <person name="Gilmore M."/>
            <person name="Schwartman J."/>
            <person name="Shea T."/>
            <person name="Abouelleil A."/>
            <person name="Cao P."/>
            <person name="Chapman S."/>
            <person name="Cusick C."/>
            <person name="Young S."/>
            <person name="Neafsey D."/>
            <person name="Nusbaum C."/>
            <person name="Birren B."/>
        </authorList>
    </citation>
    <scope>NUCLEOTIDE SEQUENCE [LARGE SCALE GENOMIC DNA]</scope>
    <source>
        <strain evidence="4 5">DIV2402</strain>
    </source>
</reference>
<evidence type="ECO:0000313" key="4">
    <source>
        <dbReference type="EMBL" id="WYJ76275.1"/>
    </source>
</evidence>
<dbReference type="PANTHER" id="PTHR30185:SF18">
    <property type="entry name" value="TRANSCRIPTIONAL REGULATOR MTLR"/>
    <property type="match status" value="1"/>
</dbReference>
<dbReference type="Proteomes" id="UP000664701">
    <property type="component" value="Chromosome"/>
</dbReference>
<gene>
    <name evidence="4" type="ORF">DOK78_000901</name>
</gene>
<organism evidence="4 5">
    <name type="scientific">Candidatus Enterococcus lowellii</name>
    <dbReference type="NCBI Taxonomy" id="2230877"/>
    <lineage>
        <taxon>Bacteria</taxon>
        <taxon>Bacillati</taxon>
        <taxon>Bacillota</taxon>
        <taxon>Bacilli</taxon>
        <taxon>Lactobacillales</taxon>
        <taxon>Enterococcaceae</taxon>
        <taxon>Enterococcus</taxon>
    </lineage>
</organism>
<evidence type="ECO:0000259" key="3">
    <source>
        <dbReference type="Pfam" id="PF05043"/>
    </source>
</evidence>
<dbReference type="InterPro" id="IPR007737">
    <property type="entry name" value="Mga_HTH"/>
</dbReference>
<dbReference type="EMBL" id="CP147251">
    <property type="protein sequence ID" value="WYJ76275.1"/>
    <property type="molecule type" value="Genomic_DNA"/>
</dbReference>
<evidence type="ECO:0000256" key="1">
    <source>
        <dbReference type="ARBA" id="ARBA00023015"/>
    </source>
</evidence>
<keyword evidence="2" id="KW-0804">Transcription</keyword>
<dbReference type="Pfam" id="PF05043">
    <property type="entry name" value="Mga"/>
    <property type="match status" value="1"/>
</dbReference>
<sequence length="467" mass="55637">MFGLSKETQIKLKLLQYLDNHESYVNSEKIAEYLGVQYQTMRKYYREINQQLEQIYPEQQFYVEASTRYGTRLYRGEMNLDQISEIILTGTLEYAVFQKFIYERSFSSQAFCDEHGISFSKLRRKITQINQFLHRFDLHISISHQVKINGSEEGIRIMLFLLMYGLQPYTKSVYSDAVEEKYYRIGHLLANELEVEPNNYMVHLLSTWSFIISQSVHLGYNLSKNDRKNKVPLKEELTGWGNKDWELFNSVLYCFELCPNQAVSVKMDTSTKFKAQKWIKFFERHFRILVPAEKNMIYTMFHRLHLIKNYHFLDGELHSLLYPVTVEEAEQKDTAFDRQFQEFWQSYSKNVQDANNFVKCQSYLMCQNFIPLEQTFEKVHIFIYSKVSASSLQLIKNKIYRYFMGEVVIEFVDDFMDADFTIITEEINRTNFNKRQKIVVINPWVSEKDLLMLAVQLQEFLTHAKLA</sequence>
<accession>A0ABZ2SK93</accession>
<proteinExistence type="predicted"/>
<keyword evidence="1" id="KW-0805">Transcription regulation</keyword>
<evidence type="ECO:0000256" key="2">
    <source>
        <dbReference type="ARBA" id="ARBA00023163"/>
    </source>
</evidence>
<dbReference type="InterPro" id="IPR036388">
    <property type="entry name" value="WH-like_DNA-bd_sf"/>
</dbReference>
<dbReference type="InterPro" id="IPR050661">
    <property type="entry name" value="BglG_antiterminators"/>
</dbReference>
<feature type="domain" description="Mga helix-turn-helix" evidence="3">
    <location>
        <begin position="80"/>
        <end position="162"/>
    </location>
</feature>
<dbReference type="Gene3D" id="1.10.10.10">
    <property type="entry name" value="Winged helix-like DNA-binding domain superfamily/Winged helix DNA-binding domain"/>
    <property type="match status" value="2"/>
</dbReference>